<evidence type="ECO:0000256" key="7">
    <source>
        <dbReference type="SAM" id="Phobius"/>
    </source>
</evidence>
<reference evidence="8" key="2">
    <citation type="journal article" date="2021" name="Syst. Appl. Microbiol.">
        <title>Roseomonas hellenica sp. nov., isolated from roots of wild-growing Alkanna tinctoria.</title>
        <authorList>
            <person name="Rat A."/>
            <person name="Naranjo H.D."/>
            <person name="Lebbe L."/>
            <person name="Cnockaert M."/>
            <person name="Krigas N."/>
            <person name="Grigoriadou K."/>
            <person name="Maloupa E."/>
            <person name="Willems A."/>
        </authorList>
    </citation>
    <scope>NUCLEOTIDE SEQUENCE</scope>
    <source>
        <strain evidence="8">LMG 31231</strain>
    </source>
</reference>
<protein>
    <submittedName>
        <fullName evidence="8">Flagellar biosynthetic protein FliQ</fullName>
    </submittedName>
</protein>
<dbReference type="PRINTS" id="PR00952">
    <property type="entry name" value="TYPE3IMQPROT"/>
</dbReference>
<gene>
    <name evidence="8" type="ORF">GXW76_11635</name>
</gene>
<reference evidence="8" key="1">
    <citation type="submission" date="2020-01" db="EMBL/GenBank/DDBJ databases">
        <authorList>
            <person name="Rat A."/>
        </authorList>
    </citation>
    <scope>NUCLEOTIDE SEQUENCE</scope>
    <source>
        <strain evidence="8">LMG 31231</strain>
    </source>
</reference>
<dbReference type="EMBL" id="JAAEDM010000026">
    <property type="protein sequence ID" value="MBR0671823.1"/>
    <property type="molecule type" value="Genomic_DNA"/>
</dbReference>
<keyword evidence="5 7" id="KW-1133">Transmembrane helix</keyword>
<keyword evidence="4 7" id="KW-0812">Transmembrane</keyword>
<keyword evidence="8" id="KW-0966">Cell projection</keyword>
<dbReference type="PANTHER" id="PTHR34040">
    <property type="entry name" value="FLAGELLAR BIOSYNTHETIC PROTEIN FLIQ"/>
    <property type="match status" value="1"/>
</dbReference>
<dbReference type="RefSeq" id="WP_211862198.1">
    <property type="nucleotide sequence ID" value="NZ_JAAEDM010000026.1"/>
</dbReference>
<dbReference type="AlphaFoldDB" id="A0A9X9WXE4"/>
<comment type="subcellular location">
    <subcellularLocation>
        <location evidence="1">Cell membrane</location>
        <topology evidence="1">Multi-pass membrane protein</topology>
    </subcellularLocation>
</comment>
<keyword evidence="9" id="KW-1185">Reference proteome</keyword>
<keyword evidence="8" id="KW-0969">Cilium</keyword>
<name>A0A9X9WXE4_9PROT</name>
<evidence type="ECO:0000313" key="9">
    <source>
        <dbReference type="Proteomes" id="UP001138751"/>
    </source>
</evidence>
<sequence>MRPGQGDAHGRAGARVNEVALASREALWIALQIGGPLLVLMLVTGLVVAVMQALTQVNEATLGFLPKAVALAVALLLLGPFFAGVLRGYAGSLFQAAIEVGLRG</sequence>
<evidence type="ECO:0000256" key="5">
    <source>
        <dbReference type="ARBA" id="ARBA00022989"/>
    </source>
</evidence>
<evidence type="ECO:0000313" key="8">
    <source>
        <dbReference type="EMBL" id="MBR0671823.1"/>
    </source>
</evidence>
<dbReference type="InterPro" id="IPR002191">
    <property type="entry name" value="Bac_export_3"/>
</dbReference>
<evidence type="ECO:0000256" key="3">
    <source>
        <dbReference type="ARBA" id="ARBA00022475"/>
    </source>
</evidence>
<feature type="transmembrane region" description="Helical" evidence="7">
    <location>
        <begin position="26"/>
        <end position="50"/>
    </location>
</feature>
<keyword evidence="6 7" id="KW-0472">Membrane</keyword>
<proteinExistence type="inferred from homology"/>
<dbReference type="GO" id="GO:0005886">
    <property type="term" value="C:plasma membrane"/>
    <property type="evidence" value="ECO:0007669"/>
    <property type="project" value="UniProtKB-SubCell"/>
</dbReference>
<feature type="transmembrane region" description="Helical" evidence="7">
    <location>
        <begin position="62"/>
        <end position="83"/>
    </location>
</feature>
<comment type="similarity">
    <text evidence="2">Belongs to the FliQ/MopD/SpaQ family.</text>
</comment>
<keyword evidence="3" id="KW-1003">Cell membrane</keyword>
<dbReference type="GO" id="GO:0009306">
    <property type="term" value="P:protein secretion"/>
    <property type="evidence" value="ECO:0007669"/>
    <property type="project" value="InterPro"/>
</dbReference>
<evidence type="ECO:0000256" key="6">
    <source>
        <dbReference type="ARBA" id="ARBA00023136"/>
    </source>
</evidence>
<evidence type="ECO:0000256" key="2">
    <source>
        <dbReference type="ARBA" id="ARBA00006156"/>
    </source>
</evidence>
<dbReference type="PANTHER" id="PTHR34040:SF2">
    <property type="entry name" value="FLAGELLAR BIOSYNTHETIC PROTEIN FLIQ"/>
    <property type="match status" value="1"/>
</dbReference>
<comment type="caution">
    <text evidence="8">The sequence shown here is derived from an EMBL/GenBank/DDBJ whole genome shotgun (WGS) entry which is preliminary data.</text>
</comment>
<organism evidence="8 9">
    <name type="scientific">Neoroseomonas soli</name>
    <dbReference type="NCBI Taxonomy" id="1081025"/>
    <lineage>
        <taxon>Bacteria</taxon>
        <taxon>Pseudomonadati</taxon>
        <taxon>Pseudomonadota</taxon>
        <taxon>Alphaproteobacteria</taxon>
        <taxon>Acetobacterales</taxon>
        <taxon>Acetobacteraceae</taxon>
        <taxon>Neoroseomonas</taxon>
    </lineage>
</organism>
<accession>A0A9X9WXE4</accession>
<keyword evidence="8" id="KW-0282">Flagellum</keyword>
<evidence type="ECO:0000256" key="4">
    <source>
        <dbReference type="ARBA" id="ARBA00022692"/>
    </source>
</evidence>
<dbReference type="Proteomes" id="UP001138751">
    <property type="component" value="Unassembled WGS sequence"/>
</dbReference>
<evidence type="ECO:0000256" key="1">
    <source>
        <dbReference type="ARBA" id="ARBA00004651"/>
    </source>
</evidence>
<dbReference type="Pfam" id="PF01313">
    <property type="entry name" value="Bac_export_3"/>
    <property type="match status" value="1"/>
</dbReference>